<dbReference type="EMBL" id="MCFL01000021">
    <property type="protein sequence ID" value="ORZ35559.1"/>
    <property type="molecule type" value="Genomic_DNA"/>
</dbReference>
<reference evidence="2 3" key="1">
    <citation type="submission" date="2016-07" db="EMBL/GenBank/DDBJ databases">
        <title>Pervasive Adenine N6-methylation of Active Genes in Fungi.</title>
        <authorList>
            <consortium name="DOE Joint Genome Institute"/>
            <person name="Mondo S.J."/>
            <person name="Dannebaum R.O."/>
            <person name="Kuo R.C."/>
            <person name="Labutti K."/>
            <person name="Haridas S."/>
            <person name="Kuo A."/>
            <person name="Salamov A."/>
            <person name="Ahrendt S.R."/>
            <person name="Lipzen A."/>
            <person name="Sullivan W."/>
            <person name="Andreopoulos W.B."/>
            <person name="Clum A."/>
            <person name="Lindquist E."/>
            <person name="Daum C."/>
            <person name="Ramamoorthy G.K."/>
            <person name="Gryganskyi A."/>
            <person name="Culley D."/>
            <person name="Magnuson J.K."/>
            <person name="James T.Y."/>
            <person name="O'Malley M.A."/>
            <person name="Stajich J.E."/>
            <person name="Spatafora J.W."/>
            <person name="Visel A."/>
            <person name="Grigoriev I.V."/>
        </authorList>
    </citation>
    <scope>NUCLEOTIDE SEQUENCE [LARGE SCALE GENOMIC DNA]</scope>
    <source>
        <strain evidence="2 3">PL171</strain>
    </source>
</reference>
<dbReference type="Proteomes" id="UP000193411">
    <property type="component" value="Unassembled WGS sequence"/>
</dbReference>
<evidence type="ECO:0000256" key="1">
    <source>
        <dbReference type="SAM" id="MobiDB-lite"/>
    </source>
</evidence>
<keyword evidence="3" id="KW-1185">Reference proteome</keyword>
<name>A0A1Y2HLX1_9FUNG</name>
<feature type="region of interest" description="Disordered" evidence="1">
    <location>
        <begin position="1"/>
        <end position="20"/>
    </location>
</feature>
<sequence>MAMNPHDSPQMPPSYDDSSTPCLPGELADLIIVTAIRATTTLNRSMDAPRLIALLNVRDPRHVYPNPIKAALMQMWWIDLDAVSLNPDLPIWLLDMQLSLIPHRPLQYSRWVLERVMRLGRVDVLDWWFAHHYSIDGPLFFEYDPIADLTDSGFLVVGEENGRCGDSAAEAALKWCFRHACGIDLDSVSSPIPFDELPKMQNAVTAVMESLIACGGMQATLDQIAVLLGPEQLAPGGLGWHYACKRRDWGALEWLKRHARIPSEDELEMVPANCFASGDRRFVEWCLELVQQHVVSDIGAGYWLTSASGFGSVEYLEWCFEMVLEAVPQSVERC</sequence>
<evidence type="ECO:0000313" key="3">
    <source>
        <dbReference type="Proteomes" id="UP000193411"/>
    </source>
</evidence>
<proteinExistence type="predicted"/>
<evidence type="ECO:0000313" key="2">
    <source>
        <dbReference type="EMBL" id="ORZ35559.1"/>
    </source>
</evidence>
<dbReference type="AlphaFoldDB" id="A0A1Y2HLX1"/>
<comment type="caution">
    <text evidence="2">The sequence shown here is derived from an EMBL/GenBank/DDBJ whole genome shotgun (WGS) entry which is preliminary data.</text>
</comment>
<gene>
    <name evidence="2" type="ORF">BCR44DRAFT_1460925</name>
</gene>
<organism evidence="2 3">
    <name type="scientific">Catenaria anguillulae PL171</name>
    <dbReference type="NCBI Taxonomy" id="765915"/>
    <lineage>
        <taxon>Eukaryota</taxon>
        <taxon>Fungi</taxon>
        <taxon>Fungi incertae sedis</taxon>
        <taxon>Blastocladiomycota</taxon>
        <taxon>Blastocladiomycetes</taxon>
        <taxon>Blastocladiales</taxon>
        <taxon>Catenariaceae</taxon>
        <taxon>Catenaria</taxon>
    </lineage>
</organism>
<dbReference type="OrthoDB" id="58683at2759"/>
<protein>
    <submittedName>
        <fullName evidence="2">Uncharacterized protein</fullName>
    </submittedName>
</protein>
<accession>A0A1Y2HLX1</accession>